<dbReference type="PANTHER" id="PTHR36264:SF5">
    <property type="entry name" value="SET DOMAIN-CONTAINING PROTEIN"/>
    <property type="match status" value="1"/>
</dbReference>
<organism evidence="1 2">
    <name type="scientific">Cuscuta australis</name>
    <dbReference type="NCBI Taxonomy" id="267555"/>
    <lineage>
        <taxon>Eukaryota</taxon>
        <taxon>Viridiplantae</taxon>
        <taxon>Streptophyta</taxon>
        <taxon>Embryophyta</taxon>
        <taxon>Tracheophyta</taxon>
        <taxon>Spermatophyta</taxon>
        <taxon>Magnoliopsida</taxon>
        <taxon>eudicotyledons</taxon>
        <taxon>Gunneridae</taxon>
        <taxon>Pentapetalae</taxon>
        <taxon>asterids</taxon>
        <taxon>lamiids</taxon>
        <taxon>Solanales</taxon>
        <taxon>Convolvulaceae</taxon>
        <taxon>Cuscuteae</taxon>
        <taxon>Cuscuta</taxon>
        <taxon>Cuscuta subgen. Grammica</taxon>
        <taxon>Cuscuta sect. Cleistogrammica</taxon>
    </lineage>
</organism>
<dbReference type="Proteomes" id="UP000249390">
    <property type="component" value="Unassembled WGS sequence"/>
</dbReference>
<gene>
    <name evidence="1" type="ORF">DM860_002564</name>
</gene>
<reference evidence="1 2" key="1">
    <citation type="submission" date="2018-06" db="EMBL/GenBank/DDBJ databases">
        <title>The Genome of Cuscuta australis (Dodder) Provides Insight into the Evolution of Plant Parasitism.</title>
        <authorList>
            <person name="Liu H."/>
        </authorList>
    </citation>
    <scope>NUCLEOTIDE SEQUENCE [LARGE SCALE GENOMIC DNA]</scope>
    <source>
        <strain evidence="2">cv. Yunnan</strain>
        <tissue evidence="1">Vines</tissue>
    </source>
</reference>
<protein>
    <recommendedName>
        <fullName evidence="3">TF-B3 domain-containing protein</fullName>
    </recommendedName>
</protein>
<dbReference type="EMBL" id="NQVE01000209">
    <property type="protein sequence ID" value="RAL38586.1"/>
    <property type="molecule type" value="Genomic_DNA"/>
</dbReference>
<evidence type="ECO:0000313" key="1">
    <source>
        <dbReference type="EMBL" id="RAL38586.1"/>
    </source>
</evidence>
<sequence length="171" mass="19350">MMMMKKTFFYNFFPTKSEEEASPKAAGQVSRVLVEARDVLPPPAADPANPWQIRKTLTQYEVITGMLVAPFAETMEHVFRYWGLCTATRVVLGQKTAVEVWDVTAAAEQSCPPKRYAGCCFEVLPSDDYVLACMDLFKDRNLAPEDEVGLYWDFNCSAFRFKLLRKAAAVK</sequence>
<keyword evidence="2" id="KW-1185">Reference proteome</keyword>
<comment type="caution">
    <text evidence="1">The sequence shown here is derived from an EMBL/GenBank/DDBJ whole genome shotgun (WGS) entry which is preliminary data.</text>
</comment>
<accession>A0A328CZF1</accession>
<evidence type="ECO:0008006" key="3">
    <source>
        <dbReference type="Google" id="ProtNLM"/>
    </source>
</evidence>
<evidence type="ECO:0000313" key="2">
    <source>
        <dbReference type="Proteomes" id="UP000249390"/>
    </source>
</evidence>
<name>A0A328CZF1_9ASTE</name>
<dbReference type="PANTHER" id="PTHR36264">
    <property type="entry name" value="SET DOMAIN-CONTAINING PROTEIN"/>
    <property type="match status" value="1"/>
</dbReference>
<dbReference type="AlphaFoldDB" id="A0A328CZF1"/>
<proteinExistence type="predicted"/>